<keyword evidence="2" id="KW-1185">Reference proteome</keyword>
<dbReference type="PANTHER" id="PTHR42648:SF28">
    <property type="entry name" value="TRANSPOSON-ENCODED PROTEIN WITH RIBONUCLEASE H-LIKE AND RETROVIRUS ZINC FINGER-LIKE DOMAINS"/>
    <property type="match status" value="1"/>
</dbReference>
<dbReference type="OrthoDB" id="3261476at2759"/>
<gene>
    <name evidence="1" type="ORF">O181_063989</name>
</gene>
<name>A0A9Q3I336_9BASI</name>
<reference evidence="1" key="1">
    <citation type="submission" date="2021-03" db="EMBL/GenBank/DDBJ databases">
        <title>Draft genome sequence of rust myrtle Austropuccinia psidii MF-1, a brazilian biotype.</title>
        <authorList>
            <person name="Quecine M.C."/>
            <person name="Pachon D.M.R."/>
            <person name="Bonatelli M.L."/>
            <person name="Correr F.H."/>
            <person name="Franceschini L.M."/>
            <person name="Leite T.F."/>
            <person name="Margarido G.R.A."/>
            <person name="Almeida C.A."/>
            <person name="Ferrarezi J.A."/>
            <person name="Labate C.A."/>
        </authorList>
    </citation>
    <scope>NUCLEOTIDE SEQUENCE</scope>
    <source>
        <strain evidence="1">MF-1</strain>
    </source>
</reference>
<dbReference type="EMBL" id="AVOT02030931">
    <property type="protein sequence ID" value="MBW0524274.1"/>
    <property type="molecule type" value="Genomic_DNA"/>
</dbReference>
<sequence length="154" mass="17030">MLNASNLPNLYWAEAVSTATLLSNYTPTPSRHNHSPYTLWTRHSPRIKNLQVFGCQVLISRHVWFNESIFPELKQQGGDAGPLNVTWEAIEGQAVVDEFHVSPECSLSLENQEPVGEVRMSSIQDTTPTSELELVEEVLPANEIASLSTAGDQA</sequence>
<proteinExistence type="predicted"/>
<protein>
    <submittedName>
        <fullName evidence="1">Uncharacterized protein</fullName>
    </submittedName>
</protein>
<organism evidence="1 2">
    <name type="scientific">Austropuccinia psidii MF-1</name>
    <dbReference type="NCBI Taxonomy" id="1389203"/>
    <lineage>
        <taxon>Eukaryota</taxon>
        <taxon>Fungi</taxon>
        <taxon>Dikarya</taxon>
        <taxon>Basidiomycota</taxon>
        <taxon>Pucciniomycotina</taxon>
        <taxon>Pucciniomycetes</taxon>
        <taxon>Pucciniales</taxon>
        <taxon>Sphaerophragmiaceae</taxon>
        <taxon>Austropuccinia</taxon>
    </lineage>
</organism>
<evidence type="ECO:0000313" key="2">
    <source>
        <dbReference type="Proteomes" id="UP000765509"/>
    </source>
</evidence>
<accession>A0A9Q3I336</accession>
<dbReference type="InterPro" id="IPR039537">
    <property type="entry name" value="Retrotran_Ty1/copia-like"/>
</dbReference>
<dbReference type="AlphaFoldDB" id="A0A9Q3I336"/>
<dbReference type="Proteomes" id="UP000765509">
    <property type="component" value="Unassembled WGS sequence"/>
</dbReference>
<dbReference type="PANTHER" id="PTHR42648">
    <property type="entry name" value="TRANSPOSASE, PUTATIVE-RELATED"/>
    <property type="match status" value="1"/>
</dbReference>
<evidence type="ECO:0000313" key="1">
    <source>
        <dbReference type="EMBL" id="MBW0524274.1"/>
    </source>
</evidence>
<comment type="caution">
    <text evidence="1">The sequence shown here is derived from an EMBL/GenBank/DDBJ whole genome shotgun (WGS) entry which is preliminary data.</text>
</comment>